<evidence type="ECO:0000256" key="7">
    <source>
        <dbReference type="SAM" id="Phobius"/>
    </source>
</evidence>
<feature type="transmembrane region" description="Helical" evidence="7">
    <location>
        <begin position="18"/>
        <end position="40"/>
    </location>
</feature>
<dbReference type="EMBL" id="AZGO01000053">
    <property type="protein sequence ID" value="KRM36171.1"/>
    <property type="molecule type" value="Genomic_DNA"/>
</dbReference>
<feature type="transmembrane region" description="Helical" evidence="7">
    <location>
        <begin position="262"/>
        <end position="283"/>
    </location>
</feature>
<evidence type="ECO:0000256" key="5">
    <source>
        <dbReference type="ARBA" id="ARBA00022989"/>
    </source>
</evidence>
<dbReference type="GO" id="GO:0016413">
    <property type="term" value="F:O-acetyltransferase activity"/>
    <property type="evidence" value="ECO:0007669"/>
    <property type="project" value="TreeGrafter"/>
</dbReference>
<evidence type="ECO:0000256" key="3">
    <source>
        <dbReference type="ARBA" id="ARBA00022475"/>
    </source>
</evidence>
<feature type="transmembrane region" description="Helical" evidence="7">
    <location>
        <begin position="328"/>
        <end position="355"/>
    </location>
</feature>
<dbReference type="Proteomes" id="UP000051085">
    <property type="component" value="Unassembled WGS sequence"/>
</dbReference>
<keyword evidence="4 7" id="KW-0812">Transmembrane</keyword>
<reference evidence="9 10" key="1">
    <citation type="journal article" date="2015" name="Genome Announc.">
        <title>Expanding the biotechnology potential of lactobacilli through comparative genomics of 213 strains and associated genera.</title>
        <authorList>
            <person name="Sun Z."/>
            <person name="Harris H.M."/>
            <person name="McCann A."/>
            <person name="Guo C."/>
            <person name="Argimon S."/>
            <person name="Zhang W."/>
            <person name="Yang X."/>
            <person name="Jeffery I.B."/>
            <person name="Cooney J.C."/>
            <person name="Kagawa T.F."/>
            <person name="Liu W."/>
            <person name="Song Y."/>
            <person name="Salvetti E."/>
            <person name="Wrobel A."/>
            <person name="Rasinkangas P."/>
            <person name="Parkhill J."/>
            <person name="Rea M.C."/>
            <person name="O'Sullivan O."/>
            <person name="Ritari J."/>
            <person name="Douillard F.P."/>
            <person name="Paul Ross R."/>
            <person name="Yang R."/>
            <person name="Briner A.E."/>
            <person name="Felis G.E."/>
            <person name="de Vos W.M."/>
            <person name="Barrangou R."/>
            <person name="Klaenhammer T.R."/>
            <person name="Caufield P.W."/>
            <person name="Cui Y."/>
            <person name="Zhang H."/>
            <person name="O'Toole P.W."/>
        </authorList>
    </citation>
    <scope>NUCLEOTIDE SEQUENCE [LARGE SCALE GENOMIC DNA]</scope>
    <source>
        <strain evidence="9 10">DSM 8475</strain>
    </source>
</reference>
<organism evidence="9 10">
    <name type="scientific">Limosilactobacillus pontis DSM 8475</name>
    <dbReference type="NCBI Taxonomy" id="1423794"/>
    <lineage>
        <taxon>Bacteria</taxon>
        <taxon>Bacillati</taxon>
        <taxon>Bacillota</taxon>
        <taxon>Bacilli</taxon>
        <taxon>Lactobacillales</taxon>
        <taxon>Lactobacillaceae</taxon>
        <taxon>Limosilactobacillus</taxon>
    </lineage>
</organism>
<dbReference type="GO" id="GO:0009246">
    <property type="term" value="P:enterobacterial common antigen biosynthetic process"/>
    <property type="evidence" value="ECO:0007669"/>
    <property type="project" value="TreeGrafter"/>
</dbReference>
<dbReference type="Pfam" id="PF01757">
    <property type="entry name" value="Acyl_transf_3"/>
    <property type="match status" value="1"/>
</dbReference>
<feature type="transmembrane region" description="Helical" evidence="7">
    <location>
        <begin position="230"/>
        <end position="250"/>
    </location>
</feature>
<feature type="transmembrane region" description="Helical" evidence="7">
    <location>
        <begin position="52"/>
        <end position="69"/>
    </location>
</feature>
<evidence type="ECO:0000256" key="2">
    <source>
        <dbReference type="ARBA" id="ARBA00007400"/>
    </source>
</evidence>
<keyword evidence="5 7" id="KW-1133">Transmembrane helix</keyword>
<comment type="caution">
    <text evidence="9">The sequence shown here is derived from an EMBL/GenBank/DDBJ whole genome shotgun (WGS) entry which is preliminary data.</text>
</comment>
<gene>
    <name evidence="9" type="ORF">FD34_GL000178</name>
</gene>
<comment type="similarity">
    <text evidence="2">Belongs to the acyltransferase 3 family.</text>
</comment>
<dbReference type="RefSeq" id="WP_152936778.1">
    <property type="nucleotide sequence ID" value="NZ_AZGO01000053.1"/>
</dbReference>
<proteinExistence type="inferred from homology"/>
<comment type="subcellular location">
    <subcellularLocation>
        <location evidence="1">Cell membrane</location>
        <topology evidence="1">Multi-pass membrane protein</topology>
    </subcellularLocation>
</comment>
<feature type="transmembrane region" description="Helical" evidence="7">
    <location>
        <begin position="165"/>
        <end position="188"/>
    </location>
</feature>
<dbReference type="GeneID" id="87979513"/>
<dbReference type="PANTHER" id="PTHR40074">
    <property type="entry name" value="O-ACETYLTRANSFERASE WECH"/>
    <property type="match status" value="1"/>
</dbReference>
<dbReference type="PANTHER" id="PTHR40074:SF2">
    <property type="entry name" value="O-ACETYLTRANSFERASE WECH"/>
    <property type="match status" value="1"/>
</dbReference>
<evidence type="ECO:0000259" key="8">
    <source>
        <dbReference type="Pfam" id="PF01757"/>
    </source>
</evidence>
<feature type="transmembrane region" description="Helical" evidence="7">
    <location>
        <begin position="134"/>
        <end position="153"/>
    </location>
</feature>
<protein>
    <submittedName>
        <fullName evidence="9">Integral membrane protein</fullName>
    </submittedName>
</protein>
<dbReference type="InterPro" id="IPR002656">
    <property type="entry name" value="Acyl_transf_3_dom"/>
</dbReference>
<sequence>MDHLGANSQADIGDFAKMFAVTTVMIQSVITFLMSSRLAIGQQFFLGGFYELAKFSASAFIFGILFSTIRTHPEASWHNYPGFMRNRWHVLFVPSILWTAVYLIFVPQLQQHGHYHNWAEFAWQFVNGNAAPHLWYNVMMLQFIIIMPLFWTLARWIDHRWSRGLAVFALALVFELSWHLVYALQVFHGPKAQRWYLLDRVFPSFLIFAVTGTVLWQCSPTLTHFLKHHWLSQIILWLALFYYVTLNFFSYGTPVRLTNAPYYLPSMIFYNLATIGLITTFALYMQKYRNQWLPLVHWVALYAHRAYLSHVFWLYWCWRLLAPLHWPLMIRFPLLVVLTVGLAFLSAFGFHLLWVGIKDLLGIHRHLANG</sequence>
<accession>A0A922TMD3</accession>
<evidence type="ECO:0000256" key="6">
    <source>
        <dbReference type="ARBA" id="ARBA00023136"/>
    </source>
</evidence>
<name>A0A922TMD3_9LACO</name>
<feature type="transmembrane region" description="Helical" evidence="7">
    <location>
        <begin position="295"/>
        <end position="316"/>
    </location>
</feature>
<evidence type="ECO:0000256" key="1">
    <source>
        <dbReference type="ARBA" id="ARBA00004651"/>
    </source>
</evidence>
<keyword evidence="3" id="KW-1003">Cell membrane</keyword>
<dbReference type="AlphaFoldDB" id="A0A922TMD3"/>
<evidence type="ECO:0000313" key="9">
    <source>
        <dbReference type="EMBL" id="KRM36171.1"/>
    </source>
</evidence>
<feature type="transmembrane region" description="Helical" evidence="7">
    <location>
        <begin position="90"/>
        <end position="109"/>
    </location>
</feature>
<feature type="transmembrane region" description="Helical" evidence="7">
    <location>
        <begin position="200"/>
        <end position="218"/>
    </location>
</feature>
<feature type="domain" description="Acyltransferase 3" evidence="8">
    <location>
        <begin position="51"/>
        <end position="346"/>
    </location>
</feature>
<dbReference type="GO" id="GO:0005886">
    <property type="term" value="C:plasma membrane"/>
    <property type="evidence" value="ECO:0007669"/>
    <property type="project" value="UniProtKB-SubCell"/>
</dbReference>
<evidence type="ECO:0000313" key="10">
    <source>
        <dbReference type="Proteomes" id="UP000051085"/>
    </source>
</evidence>
<evidence type="ECO:0000256" key="4">
    <source>
        <dbReference type="ARBA" id="ARBA00022692"/>
    </source>
</evidence>
<keyword evidence="6 7" id="KW-0472">Membrane</keyword>